<keyword evidence="3" id="KW-0808">Transferase</keyword>
<protein>
    <recommendedName>
        <fullName evidence="1">non-specific serine/threonine protein kinase</fullName>
        <ecNumber evidence="1">2.7.11.1</ecNumber>
    </recommendedName>
</protein>
<dbReference type="Proteomes" id="UP001142291">
    <property type="component" value="Unassembled WGS sequence"/>
</dbReference>
<dbReference type="SUPFAM" id="SSF56112">
    <property type="entry name" value="Protein kinase-like (PK-like)"/>
    <property type="match status" value="1"/>
</dbReference>
<name>A0A9W6M5Y5_9MICO</name>
<feature type="domain" description="Protein kinase" evidence="10">
    <location>
        <begin position="17"/>
        <end position="284"/>
    </location>
</feature>
<keyword evidence="9" id="KW-0812">Transmembrane</keyword>
<dbReference type="SMART" id="SM00220">
    <property type="entry name" value="S_TKc"/>
    <property type="match status" value="1"/>
</dbReference>
<keyword evidence="2 11" id="KW-0723">Serine/threonine-protein kinase</keyword>
<dbReference type="InterPro" id="IPR017441">
    <property type="entry name" value="Protein_kinase_ATP_BS"/>
</dbReference>
<keyword evidence="9" id="KW-0472">Membrane</keyword>
<reference evidence="11" key="1">
    <citation type="journal article" date="2014" name="Int. J. Syst. Evol. Microbiol.">
        <title>Complete genome sequence of Corynebacterium casei LMG S-19264T (=DSM 44701T), isolated from a smear-ripened cheese.</title>
        <authorList>
            <consortium name="US DOE Joint Genome Institute (JGI-PGF)"/>
            <person name="Walter F."/>
            <person name="Albersmeier A."/>
            <person name="Kalinowski J."/>
            <person name="Ruckert C."/>
        </authorList>
    </citation>
    <scope>NUCLEOTIDE SEQUENCE</scope>
    <source>
        <strain evidence="11">VKM Ac-1940</strain>
    </source>
</reference>
<dbReference type="GO" id="GO:0004674">
    <property type="term" value="F:protein serine/threonine kinase activity"/>
    <property type="evidence" value="ECO:0007669"/>
    <property type="project" value="UniProtKB-KW"/>
</dbReference>
<dbReference type="Pfam" id="PF00069">
    <property type="entry name" value="Pkinase"/>
    <property type="match status" value="1"/>
</dbReference>
<dbReference type="InterPro" id="IPR008271">
    <property type="entry name" value="Ser/Thr_kinase_AS"/>
</dbReference>
<keyword evidence="5 11" id="KW-0418">Kinase</keyword>
<sequence>MSAAKRPPAPPPALPGFTYIDVLGSGGFADVYLYEQHLPRRRVAVKVMLPDRMASGSAEQFTAEANVMALLSTHPAIVTIYQAGVSDDGRPYLVMEYCSRPNLQVRSRAAAFSIAEALRVGVQVAAAVETAHRAGILHRDIKPANILVTEYNRPALTDFGIATTADGEESAGGMSIPWSPPEAFSEQPGSGVATDVYALGATVYTLLAGRSPFEQPGGRNGGADLIGRIESQPVPRLERADAPASLQLVLERAMAKRPSDRYESAIAFARALQRVQIELAHSVTPIDILDDAPESADDDESDGELTRVRGIVSIEPQTNPAAGSTRRRESPAPAPDTATAADVPAWPVPADTADPTMLRGPVTIPAQADLDTSSTILRPARGQAAPAHTVDPTRDPRPDAAAGSGVDESMTAAAAGTPARGSRRGLWIGLSVAAVVVVVAGVAVGASILAPSVAPPPAEPSASASVAPQDPLGGYVPAVTALAGSVQGGNAVFTWTNPDPKSGDGYLWYTYTLSGNGETRKVTEPTVTMPADAGGPTCIAVTLVRGDGTAGAETRKCTP</sequence>
<dbReference type="EMBL" id="BSER01000008">
    <property type="protein sequence ID" value="GLJ95296.1"/>
    <property type="molecule type" value="Genomic_DNA"/>
</dbReference>
<reference evidence="11" key="2">
    <citation type="submission" date="2023-01" db="EMBL/GenBank/DDBJ databases">
        <authorList>
            <person name="Sun Q."/>
            <person name="Evtushenko L."/>
        </authorList>
    </citation>
    <scope>NUCLEOTIDE SEQUENCE</scope>
    <source>
        <strain evidence="11">VKM Ac-1940</strain>
    </source>
</reference>
<dbReference type="PROSITE" id="PS00108">
    <property type="entry name" value="PROTEIN_KINASE_ST"/>
    <property type="match status" value="1"/>
</dbReference>
<evidence type="ECO:0000256" key="7">
    <source>
        <dbReference type="PROSITE-ProRule" id="PRU10141"/>
    </source>
</evidence>
<feature type="compositionally biased region" description="Acidic residues" evidence="8">
    <location>
        <begin position="289"/>
        <end position="303"/>
    </location>
</feature>
<dbReference type="Gene3D" id="1.10.510.10">
    <property type="entry name" value="Transferase(Phosphotransferase) domain 1"/>
    <property type="match status" value="1"/>
</dbReference>
<dbReference type="InterPro" id="IPR000719">
    <property type="entry name" value="Prot_kinase_dom"/>
</dbReference>
<accession>A0A9W6M5Y5</accession>
<feature type="region of interest" description="Disordered" evidence="8">
    <location>
        <begin position="381"/>
        <end position="418"/>
    </location>
</feature>
<evidence type="ECO:0000256" key="8">
    <source>
        <dbReference type="SAM" id="MobiDB-lite"/>
    </source>
</evidence>
<organism evidence="11 12">
    <name type="scientific">Microbacterium dextranolyticum</name>
    <dbReference type="NCBI Taxonomy" id="36806"/>
    <lineage>
        <taxon>Bacteria</taxon>
        <taxon>Bacillati</taxon>
        <taxon>Actinomycetota</taxon>
        <taxon>Actinomycetes</taxon>
        <taxon>Micrococcales</taxon>
        <taxon>Microbacteriaceae</taxon>
        <taxon>Microbacterium</taxon>
    </lineage>
</organism>
<keyword evidence="9" id="KW-1133">Transmembrane helix</keyword>
<evidence type="ECO:0000259" key="10">
    <source>
        <dbReference type="PROSITE" id="PS50011"/>
    </source>
</evidence>
<evidence type="ECO:0000256" key="4">
    <source>
        <dbReference type="ARBA" id="ARBA00022741"/>
    </source>
</evidence>
<dbReference type="PANTHER" id="PTHR43289:SF6">
    <property type="entry name" value="SERINE_THREONINE-PROTEIN KINASE NEKL-3"/>
    <property type="match status" value="1"/>
</dbReference>
<dbReference type="GO" id="GO:0005524">
    <property type="term" value="F:ATP binding"/>
    <property type="evidence" value="ECO:0007669"/>
    <property type="project" value="UniProtKB-UniRule"/>
</dbReference>
<dbReference type="InterPro" id="IPR011009">
    <property type="entry name" value="Kinase-like_dom_sf"/>
</dbReference>
<keyword evidence="4 7" id="KW-0547">Nucleotide-binding</keyword>
<feature type="binding site" evidence="7">
    <location>
        <position position="46"/>
    </location>
    <ligand>
        <name>ATP</name>
        <dbReference type="ChEBI" id="CHEBI:30616"/>
    </ligand>
</feature>
<dbReference type="AlphaFoldDB" id="A0A9W6M5Y5"/>
<feature type="transmembrane region" description="Helical" evidence="9">
    <location>
        <begin position="426"/>
        <end position="450"/>
    </location>
</feature>
<evidence type="ECO:0000256" key="6">
    <source>
        <dbReference type="ARBA" id="ARBA00022840"/>
    </source>
</evidence>
<dbReference type="PROSITE" id="PS00107">
    <property type="entry name" value="PROTEIN_KINASE_ATP"/>
    <property type="match status" value="1"/>
</dbReference>
<keyword evidence="12" id="KW-1185">Reference proteome</keyword>
<gene>
    <name evidence="11" type="ORF">GCM10017591_13580</name>
</gene>
<dbReference type="RefSeq" id="WP_204964779.1">
    <property type="nucleotide sequence ID" value="NZ_BAAAUR010000005.1"/>
</dbReference>
<dbReference type="EC" id="2.7.11.1" evidence="1"/>
<keyword evidence="6 7" id="KW-0067">ATP-binding</keyword>
<comment type="caution">
    <text evidence="11">The sequence shown here is derived from an EMBL/GenBank/DDBJ whole genome shotgun (WGS) entry which is preliminary data.</text>
</comment>
<dbReference type="CDD" id="cd14014">
    <property type="entry name" value="STKc_PknB_like"/>
    <property type="match status" value="1"/>
</dbReference>
<evidence type="ECO:0000256" key="2">
    <source>
        <dbReference type="ARBA" id="ARBA00022527"/>
    </source>
</evidence>
<dbReference type="PANTHER" id="PTHR43289">
    <property type="entry name" value="MITOGEN-ACTIVATED PROTEIN KINASE KINASE KINASE 20-RELATED"/>
    <property type="match status" value="1"/>
</dbReference>
<evidence type="ECO:0000256" key="3">
    <source>
        <dbReference type="ARBA" id="ARBA00022679"/>
    </source>
</evidence>
<feature type="compositionally biased region" description="Low complexity" evidence="8">
    <location>
        <begin position="335"/>
        <end position="356"/>
    </location>
</feature>
<dbReference type="PROSITE" id="PS50011">
    <property type="entry name" value="PROTEIN_KINASE_DOM"/>
    <property type="match status" value="1"/>
</dbReference>
<evidence type="ECO:0000313" key="11">
    <source>
        <dbReference type="EMBL" id="GLJ95296.1"/>
    </source>
</evidence>
<evidence type="ECO:0000256" key="5">
    <source>
        <dbReference type="ARBA" id="ARBA00022777"/>
    </source>
</evidence>
<proteinExistence type="predicted"/>
<evidence type="ECO:0000256" key="9">
    <source>
        <dbReference type="SAM" id="Phobius"/>
    </source>
</evidence>
<evidence type="ECO:0000256" key="1">
    <source>
        <dbReference type="ARBA" id="ARBA00012513"/>
    </source>
</evidence>
<evidence type="ECO:0000313" key="12">
    <source>
        <dbReference type="Proteomes" id="UP001142291"/>
    </source>
</evidence>
<feature type="region of interest" description="Disordered" evidence="8">
    <location>
        <begin position="289"/>
        <end position="360"/>
    </location>
</feature>